<dbReference type="EMBL" id="BT069414">
    <property type="protein sequence ID" value="ACN36311.1"/>
    <property type="molecule type" value="mRNA"/>
</dbReference>
<evidence type="ECO:0000256" key="1">
    <source>
        <dbReference type="SAM" id="MobiDB-lite"/>
    </source>
</evidence>
<reference evidence="2" key="2">
    <citation type="submission" date="2012-06" db="EMBL/GenBank/DDBJ databases">
        <authorList>
            <person name="Yu Y."/>
            <person name="Currie J."/>
            <person name="Lomeli R."/>
            <person name="Angelova A."/>
            <person name="Collura K."/>
            <person name="Wissotski M."/>
            <person name="Campos D."/>
            <person name="Kudrna D."/>
            <person name="Golser W."/>
            <person name="Ashely E."/>
            <person name="Descour A."/>
            <person name="Fernandes J."/>
            <person name="Soderlund C."/>
            <person name="Walbot V."/>
        </authorList>
    </citation>
    <scope>NUCLEOTIDE SEQUENCE</scope>
    <source>
        <strain evidence="2">B73</strain>
    </source>
</reference>
<feature type="region of interest" description="Disordered" evidence="1">
    <location>
        <begin position="1"/>
        <end position="20"/>
    </location>
</feature>
<organism evidence="2">
    <name type="scientific">Zea mays</name>
    <name type="common">Maize</name>
    <dbReference type="NCBI Taxonomy" id="4577"/>
    <lineage>
        <taxon>Eukaryota</taxon>
        <taxon>Viridiplantae</taxon>
        <taxon>Streptophyta</taxon>
        <taxon>Embryophyta</taxon>
        <taxon>Tracheophyta</taxon>
        <taxon>Spermatophyta</taxon>
        <taxon>Magnoliopsida</taxon>
        <taxon>Liliopsida</taxon>
        <taxon>Poales</taxon>
        <taxon>Poaceae</taxon>
        <taxon>PACMAD clade</taxon>
        <taxon>Panicoideae</taxon>
        <taxon>Andropogonodae</taxon>
        <taxon>Andropogoneae</taxon>
        <taxon>Tripsacinae</taxon>
        <taxon>Zea</taxon>
    </lineage>
</organism>
<accession>C0PM95</accession>
<reference evidence="2" key="1">
    <citation type="journal article" date="2009" name="PLoS Genet.">
        <title>Sequencing, mapping, and analysis of 27,455 maize full-length cDNAs.</title>
        <authorList>
            <person name="Soderlund C."/>
            <person name="Descour A."/>
            <person name="Kudrna D."/>
            <person name="Bomhoff M."/>
            <person name="Boyd L."/>
            <person name="Currie J."/>
            <person name="Angelova A."/>
            <person name="Collura K."/>
            <person name="Wissotski M."/>
            <person name="Ashley E."/>
            <person name="Morrow D."/>
            <person name="Fernandes J."/>
            <person name="Walbot V."/>
            <person name="Yu Y."/>
        </authorList>
    </citation>
    <scope>NUCLEOTIDE SEQUENCE</scope>
    <source>
        <strain evidence="2">B73</strain>
    </source>
</reference>
<dbReference type="AlphaFoldDB" id="C0PM95"/>
<proteinExistence type="evidence at transcript level"/>
<evidence type="ECO:0000313" key="2">
    <source>
        <dbReference type="EMBL" id="ACN36311.1"/>
    </source>
</evidence>
<sequence length="43" mass="4686">MPVNKPMGMKIDPNPYPNGVKTHRVSGFGYPLPSLHLPGPQSK</sequence>
<protein>
    <submittedName>
        <fullName evidence="2">Uncharacterized protein</fullName>
    </submittedName>
</protein>
<name>C0PM95_MAIZE</name>